<dbReference type="EMBL" id="CM029043">
    <property type="protein sequence ID" value="KAG2610939.1"/>
    <property type="molecule type" value="Genomic_DNA"/>
</dbReference>
<dbReference type="AlphaFoldDB" id="A0A8T0TSW5"/>
<protein>
    <submittedName>
        <fullName evidence="1">Uncharacterized protein</fullName>
    </submittedName>
</protein>
<keyword evidence="2" id="KW-1185">Reference proteome</keyword>
<name>A0A8T0TSW5_PANVG</name>
<accession>A0A8T0TSW5</accession>
<reference evidence="1" key="1">
    <citation type="submission" date="2020-05" db="EMBL/GenBank/DDBJ databases">
        <title>WGS assembly of Panicum virgatum.</title>
        <authorList>
            <person name="Lovell J.T."/>
            <person name="Jenkins J."/>
            <person name="Shu S."/>
            <person name="Juenger T.E."/>
            <person name="Schmutz J."/>
        </authorList>
    </citation>
    <scope>NUCLEOTIDE SEQUENCE</scope>
    <source>
        <strain evidence="1">AP13</strain>
    </source>
</reference>
<evidence type="ECO:0000313" key="2">
    <source>
        <dbReference type="Proteomes" id="UP000823388"/>
    </source>
</evidence>
<dbReference type="Proteomes" id="UP000823388">
    <property type="component" value="Chromosome 4K"/>
</dbReference>
<organism evidence="1 2">
    <name type="scientific">Panicum virgatum</name>
    <name type="common">Blackwell switchgrass</name>
    <dbReference type="NCBI Taxonomy" id="38727"/>
    <lineage>
        <taxon>Eukaryota</taxon>
        <taxon>Viridiplantae</taxon>
        <taxon>Streptophyta</taxon>
        <taxon>Embryophyta</taxon>
        <taxon>Tracheophyta</taxon>
        <taxon>Spermatophyta</taxon>
        <taxon>Magnoliopsida</taxon>
        <taxon>Liliopsida</taxon>
        <taxon>Poales</taxon>
        <taxon>Poaceae</taxon>
        <taxon>PACMAD clade</taxon>
        <taxon>Panicoideae</taxon>
        <taxon>Panicodae</taxon>
        <taxon>Paniceae</taxon>
        <taxon>Panicinae</taxon>
        <taxon>Panicum</taxon>
        <taxon>Panicum sect. Hiantes</taxon>
    </lineage>
</organism>
<proteinExistence type="predicted"/>
<gene>
    <name evidence="1" type="ORF">PVAP13_4KG224815</name>
</gene>
<comment type="caution">
    <text evidence="1">The sequence shown here is derived from an EMBL/GenBank/DDBJ whole genome shotgun (WGS) entry which is preliminary data.</text>
</comment>
<sequence length="137" mass="14689">MSGLTYGFLFREAPRTGKNRGGSPQLDYVTVDTLSRLCIIQWNWNSLLLATLALACARCLSPFRCLPPMSLPRSPFACSSAPPFLYAAGSFLQRHPNPCAHGPDCHGVERFSGVVVIPAGMGLTRMPRSCGTSAASS</sequence>
<evidence type="ECO:0000313" key="1">
    <source>
        <dbReference type="EMBL" id="KAG2610939.1"/>
    </source>
</evidence>